<dbReference type="Gene3D" id="3.40.50.11720">
    <property type="entry name" value="3-Deoxy-D-manno-octulosonic-acid transferase, N-terminal domain"/>
    <property type="match status" value="1"/>
</dbReference>
<dbReference type="PANTHER" id="PTHR42755:SF1">
    <property type="entry name" value="3-DEOXY-D-MANNO-OCTULOSONIC ACID TRANSFERASE, MITOCHONDRIAL-RELATED"/>
    <property type="match status" value="1"/>
</dbReference>
<dbReference type="GO" id="GO:0043842">
    <property type="term" value="F:Kdo transferase activity"/>
    <property type="evidence" value="ECO:0007669"/>
    <property type="project" value="UniProtKB-EC"/>
</dbReference>
<dbReference type="EC" id="2.4.99.12" evidence="3"/>
<reference evidence="3" key="1">
    <citation type="submission" date="2016-10" db="EMBL/GenBank/DDBJ databases">
        <authorList>
            <person name="de Groot N.N."/>
        </authorList>
    </citation>
    <scope>NUCLEOTIDE SEQUENCE</scope>
</reference>
<dbReference type="InterPro" id="IPR039901">
    <property type="entry name" value="Kdotransferase"/>
</dbReference>
<keyword evidence="1 3" id="KW-0808">Transferase</keyword>
<dbReference type="GO" id="GO:0005886">
    <property type="term" value="C:plasma membrane"/>
    <property type="evidence" value="ECO:0007669"/>
    <property type="project" value="TreeGrafter"/>
</dbReference>
<protein>
    <submittedName>
        <fullName evidence="3">Lipid IVA 3-deoxy-D-manno-octulosonic acid transferase [often with also]</fullName>
        <ecNumber evidence="3">2.4.99.12</ecNumber>
    </submittedName>
</protein>
<gene>
    <name evidence="3" type="ORF">MNB_SV-9-1424</name>
</gene>
<evidence type="ECO:0000259" key="2">
    <source>
        <dbReference type="Pfam" id="PF04413"/>
    </source>
</evidence>
<dbReference type="InterPro" id="IPR007507">
    <property type="entry name" value="Glycos_transf_N"/>
</dbReference>
<dbReference type="PANTHER" id="PTHR42755">
    <property type="entry name" value="3-DEOXY-MANNO-OCTULOSONATE CYTIDYLYLTRANSFERASE"/>
    <property type="match status" value="1"/>
</dbReference>
<evidence type="ECO:0000313" key="3">
    <source>
        <dbReference type="EMBL" id="SFV54429.1"/>
    </source>
</evidence>
<accession>A0A1W1BLN0</accession>
<proteinExistence type="predicted"/>
<dbReference type="NCBIfam" id="NF004389">
    <property type="entry name" value="PRK05749.1-5"/>
    <property type="match status" value="1"/>
</dbReference>
<dbReference type="Gene3D" id="3.40.50.2000">
    <property type="entry name" value="Glycogen Phosphorylase B"/>
    <property type="match status" value="1"/>
</dbReference>
<dbReference type="EMBL" id="FPHG01000024">
    <property type="protein sequence ID" value="SFV54429.1"/>
    <property type="molecule type" value="Genomic_DNA"/>
</dbReference>
<dbReference type="Pfam" id="PF04413">
    <property type="entry name" value="Glycos_transf_N"/>
    <property type="match status" value="1"/>
</dbReference>
<organism evidence="3">
    <name type="scientific">hydrothermal vent metagenome</name>
    <dbReference type="NCBI Taxonomy" id="652676"/>
    <lineage>
        <taxon>unclassified sequences</taxon>
        <taxon>metagenomes</taxon>
        <taxon>ecological metagenomes</taxon>
    </lineage>
</organism>
<evidence type="ECO:0000256" key="1">
    <source>
        <dbReference type="ARBA" id="ARBA00022679"/>
    </source>
</evidence>
<dbReference type="AlphaFoldDB" id="A0A1W1BLN0"/>
<feature type="domain" description="3-deoxy-D-manno-octulosonic-acid transferase N-terminal" evidence="2">
    <location>
        <begin position="19"/>
        <end position="179"/>
    </location>
</feature>
<keyword evidence="3" id="KW-0328">Glycosyltransferase</keyword>
<dbReference type="SUPFAM" id="SSF53756">
    <property type="entry name" value="UDP-Glycosyltransferase/glycogen phosphorylase"/>
    <property type="match status" value="1"/>
</dbReference>
<dbReference type="GO" id="GO:0009245">
    <property type="term" value="P:lipid A biosynthetic process"/>
    <property type="evidence" value="ECO:0007669"/>
    <property type="project" value="TreeGrafter"/>
</dbReference>
<name>A0A1W1BLN0_9ZZZZ</name>
<dbReference type="InterPro" id="IPR038107">
    <property type="entry name" value="Glycos_transf_N_sf"/>
</dbReference>
<sequence>MPFLWYFSKKEKYKSSIPARFFNKDNKSLKKGGVWFHACSFGEVKALSPFIDILGKDNIRFTTTTQTGYDEALKYTKESRYLPFEAILEKWLTPQKVLVVMEAEFWYLMFYLAKQRGAKTILINARMSEKSYPKYLKYRWFYRKIFSNIDIIYAQTNDDKIRLESLGANNIIVIGNIKFYSIPKPTKILEKPKGLLVCAGSTHDKEESLILEAFRELKINKPNSRLVVAPRHPERFAKVERVIGYYCELQGWSYKKYSITKTISADVTLIDSLGELINLYAISDIVILGGAFEPIGGHNASEAAQFGCKIISGEHYFNQKDIFSGIEGITISKRDELKDILKYPKLLPQTKIITKTDITPIVREIEEAL</sequence>